<feature type="region of interest" description="Disordered" evidence="1">
    <location>
        <begin position="93"/>
        <end position="144"/>
    </location>
</feature>
<accession>A0AAV9XE14</accession>
<keyword evidence="2" id="KW-0472">Membrane</keyword>
<feature type="compositionally biased region" description="Polar residues" evidence="1">
    <location>
        <begin position="15"/>
        <end position="38"/>
    </location>
</feature>
<organism evidence="3 4">
    <name type="scientific">Orbilia ellipsospora</name>
    <dbReference type="NCBI Taxonomy" id="2528407"/>
    <lineage>
        <taxon>Eukaryota</taxon>
        <taxon>Fungi</taxon>
        <taxon>Dikarya</taxon>
        <taxon>Ascomycota</taxon>
        <taxon>Pezizomycotina</taxon>
        <taxon>Orbiliomycetes</taxon>
        <taxon>Orbiliales</taxon>
        <taxon>Orbiliaceae</taxon>
        <taxon>Orbilia</taxon>
    </lineage>
</organism>
<keyword evidence="4" id="KW-1185">Reference proteome</keyword>
<gene>
    <name evidence="3" type="ORF">TWF694_009152</name>
</gene>
<evidence type="ECO:0000256" key="1">
    <source>
        <dbReference type="SAM" id="MobiDB-lite"/>
    </source>
</evidence>
<dbReference type="Proteomes" id="UP001365542">
    <property type="component" value="Unassembled WGS sequence"/>
</dbReference>
<protein>
    <submittedName>
        <fullName evidence="3">Uncharacterized protein</fullName>
    </submittedName>
</protein>
<name>A0AAV9XE14_9PEZI</name>
<keyword evidence="2" id="KW-1133">Transmembrane helix</keyword>
<reference evidence="3 4" key="1">
    <citation type="submission" date="2019-10" db="EMBL/GenBank/DDBJ databases">
        <authorList>
            <person name="Palmer J.M."/>
        </authorList>
    </citation>
    <scope>NUCLEOTIDE SEQUENCE [LARGE SCALE GENOMIC DNA]</scope>
    <source>
        <strain evidence="3 4">TWF694</strain>
    </source>
</reference>
<feature type="transmembrane region" description="Helical" evidence="2">
    <location>
        <begin position="56"/>
        <end position="77"/>
    </location>
</feature>
<evidence type="ECO:0000256" key="2">
    <source>
        <dbReference type="SAM" id="Phobius"/>
    </source>
</evidence>
<proteinExistence type="predicted"/>
<evidence type="ECO:0000313" key="4">
    <source>
        <dbReference type="Proteomes" id="UP001365542"/>
    </source>
</evidence>
<feature type="compositionally biased region" description="Polar residues" evidence="1">
    <location>
        <begin position="97"/>
        <end position="113"/>
    </location>
</feature>
<sequence>MEHGTEENDRRIPSISITDTDSNLDTRDTQPPSHGFTPSTSLIHKLLQVLLRIRDFLEMLFLSILLTIPPIVTYFSFKPHYLKGLSKLLSPKGTSPDTNMDINPEPQSSSAQNLEPPVVNTDINELPPPSVSENENTDSELSEDPKDLHTLLTTNHIPLYNPSTKSCATTTPTTSLIPNEWLEIPPSIVTRLLECALESHEFVELVAQTGCGVVLYVLPDGKCEMMLECEEVEGDWVRVPDRVVGFLTGEVLEWVKNGGGRMVLGDEWSGVSDDFMRIFASS</sequence>
<dbReference type="AlphaFoldDB" id="A0AAV9XE14"/>
<dbReference type="EMBL" id="JAVHJO010000005">
    <property type="protein sequence ID" value="KAK6540350.1"/>
    <property type="molecule type" value="Genomic_DNA"/>
</dbReference>
<feature type="compositionally biased region" description="Basic and acidic residues" evidence="1">
    <location>
        <begin position="1"/>
        <end position="12"/>
    </location>
</feature>
<keyword evidence="2" id="KW-0812">Transmembrane</keyword>
<comment type="caution">
    <text evidence="3">The sequence shown here is derived from an EMBL/GenBank/DDBJ whole genome shotgun (WGS) entry which is preliminary data.</text>
</comment>
<feature type="region of interest" description="Disordered" evidence="1">
    <location>
        <begin position="1"/>
        <end position="38"/>
    </location>
</feature>
<evidence type="ECO:0000313" key="3">
    <source>
        <dbReference type="EMBL" id="KAK6540350.1"/>
    </source>
</evidence>